<dbReference type="Pfam" id="PF13641">
    <property type="entry name" value="Glyco_tranf_2_3"/>
    <property type="match status" value="1"/>
</dbReference>
<reference evidence="1 2" key="1">
    <citation type="submission" date="2019-03" db="EMBL/GenBank/DDBJ databases">
        <title>Genomics of glacier-inhabiting Cryobacterium strains.</title>
        <authorList>
            <person name="Liu Q."/>
            <person name="Xin Y.-H."/>
        </authorList>
    </citation>
    <scope>NUCLEOTIDE SEQUENCE [LARGE SCALE GENOMIC DNA]</scope>
    <source>
        <strain evidence="1 2">MDT1-3</strain>
    </source>
</reference>
<evidence type="ECO:0000313" key="1">
    <source>
        <dbReference type="EMBL" id="TFC19192.1"/>
    </source>
</evidence>
<dbReference type="Gene3D" id="3.90.550.10">
    <property type="entry name" value="Spore Coat Polysaccharide Biosynthesis Protein SpsA, Chain A"/>
    <property type="match status" value="1"/>
</dbReference>
<dbReference type="EMBL" id="SOFP01000013">
    <property type="protein sequence ID" value="TFC19192.1"/>
    <property type="molecule type" value="Genomic_DNA"/>
</dbReference>
<name>A0A4R8WW91_9MICO</name>
<dbReference type="PANTHER" id="PTHR43179:SF7">
    <property type="entry name" value="RHAMNOSYLTRANSFERASE WBBL"/>
    <property type="match status" value="1"/>
</dbReference>
<gene>
    <name evidence="1" type="ORF">E3O19_03385</name>
</gene>
<sequence length="300" mass="32557">MMRGRMSIPLTPPPGAAHVAVVTVSYGSEAVLGPFLSSLPGASSVPLHVVVADNKATKGVSAVEVISAAAGALYQPMSSNRGYGHAINEVVKSLPPEIEWVVVSNPDVTVNSGTIDTLLEAVGHDLAIASVGPRILSSDGLVYPSARTIPSLRSGVGHALFANIWPTNPWTRLYRKETNSNLVRRDAGWLSGAFLMVRRSVLDELNGFDETYFMYFEDVDLGYRIGRRGLRNVYEPAAVVVHTGAHSTQGGESARMARAHHDSAKRFLFRKYHGPILWPVRVIVGIGLEIRAQLEERRAR</sequence>
<dbReference type="PANTHER" id="PTHR43179">
    <property type="entry name" value="RHAMNOSYLTRANSFERASE WBBL"/>
    <property type="match status" value="1"/>
</dbReference>
<keyword evidence="2" id="KW-1185">Reference proteome</keyword>
<dbReference type="GO" id="GO:0016740">
    <property type="term" value="F:transferase activity"/>
    <property type="evidence" value="ECO:0007669"/>
    <property type="project" value="UniProtKB-KW"/>
</dbReference>
<dbReference type="AlphaFoldDB" id="A0A4R8WW91"/>
<dbReference type="SUPFAM" id="SSF53448">
    <property type="entry name" value="Nucleotide-diphospho-sugar transferases"/>
    <property type="match status" value="1"/>
</dbReference>
<organism evidence="1 2">
    <name type="scientific">Cryobacterium algoritolerans</name>
    <dbReference type="NCBI Taxonomy" id="1259184"/>
    <lineage>
        <taxon>Bacteria</taxon>
        <taxon>Bacillati</taxon>
        <taxon>Actinomycetota</taxon>
        <taxon>Actinomycetes</taxon>
        <taxon>Micrococcales</taxon>
        <taxon>Microbacteriaceae</taxon>
        <taxon>Cryobacterium</taxon>
    </lineage>
</organism>
<protein>
    <submittedName>
        <fullName evidence="1">Glycosyltransferase family 2 protein</fullName>
    </submittedName>
</protein>
<dbReference type="Proteomes" id="UP000298412">
    <property type="component" value="Unassembled WGS sequence"/>
</dbReference>
<comment type="caution">
    <text evidence="1">The sequence shown here is derived from an EMBL/GenBank/DDBJ whole genome shotgun (WGS) entry which is preliminary data.</text>
</comment>
<dbReference type="InterPro" id="IPR029044">
    <property type="entry name" value="Nucleotide-diphossugar_trans"/>
</dbReference>
<evidence type="ECO:0000313" key="2">
    <source>
        <dbReference type="Proteomes" id="UP000298412"/>
    </source>
</evidence>
<accession>A0A4R8WW91</accession>
<dbReference type="OrthoDB" id="9771846at2"/>
<keyword evidence="1" id="KW-0808">Transferase</keyword>
<proteinExistence type="predicted"/>